<dbReference type="Gene3D" id="1.10.10.10">
    <property type="entry name" value="Winged helix-like DNA-binding domain superfamily/Winged helix DNA-binding domain"/>
    <property type="match status" value="1"/>
</dbReference>
<reference evidence="10 11" key="1">
    <citation type="submission" date="2021-06" db="EMBL/GenBank/DDBJ databases">
        <title>Genome-based taxonomic framework of Microbacterium strains isolated from marine environment, the description of four new species and reclassification of four preexisting species.</title>
        <authorList>
            <person name="Lee S.D."/>
            <person name="Kim S.-M."/>
            <person name="Byeon Y.-S."/>
            <person name="Yang H.L."/>
            <person name="Kim I.S."/>
        </authorList>
    </citation>
    <scope>NUCLEOTIDE SEQUENCE [LARGE SCALE GENOMIC DNA]</scope>
    <source>
        <strain evidence="10 11">SSW1-49</strain>
    </source>
</reference>
<evidence type="ECO:0000313" key="10">
    <source>
        <dbReference type="EMBL" id="MCK2037933.1"/>
    </source>
</evidence>
<dbReference type="SMART" id="SM00862">
    <property type="entry name" value="Trans_reg_C"/>
    <property type="match status" value="1"/>
</dbReference>
<evidence type="ECO:0000256" key="3">
    <source>
        <dbReference type="ARBA" id="ARBA00023015"/>
    </source>
</evidence>
<dbReference type="PANTHER" id="PTHR48111">
    <property type="entry name" value="REGULATOR OF RPOS"/>
    <property type="match status" value="1"/>
</dbReference>
<dbReference type="SMART" id="SM00448">
    <property type="entry name" value="REC"/>
    <property type="match status" value="1"/>
</dbReference>
<dbReference type="Pfam" id="PF00072">
    <property type="entry name" value="Response_reg"/>
    <property type="match status" value="1"/>
</dbReference>
<keyword evidence="1 6" id="KW-0597">Phosphoprotein</keyword>
<dbReference type="InterPro" id="IPR001867">
    <property type="entry name" value="OmpR/PhoB-type_DNA-bd"/>
</dbReference>
<comment type="caution">
    <text evidence="10">The sequence shown here is derived from an EMBL/GenBank/DDBJ whole genome shotgun (WGS) entry which is preliminary data.</text>
</comment>
<evidence type="ECO:0000256" key="2">
    <source>
        <dbReference type="ARBA" id="ARBA00023012"/>
    </source>
</evidence>
<dbReference type="SUPFAM" id="SSF52172">
    <property type="entry name" value="CheY-like"/>
    <property type="match status" value="1"/>
</dbReference>
<proteinExistence type="predicted"/>
<keyword evidence="3" id="KW-0805">Transcription regulation</keyword>
<protein>
    <submittedName>
        <fullName evidence="10">Response regulator transcription factor</fullName>
    </submittedName>
</protein>
<dbReference type="PROSITE" id="PS51755">
    <property type="entry name" value="OMPR_PHOB"/>
    <property type="match status" value="1"/>
</dbReference>
<keyword evidence="5" id="KW-0804">Transcription</keyword>
<evidence type="ECO:0000259" key="9">
    <source>
        <dbReference type="PROSITE" id="PS51755"/>
    </source>
</evidence>
<keyword evidence="11" id="KW-1185">Reference proteome</keyword>
<feature type="domain" description="OmpR/PhoB-type" evidence="9">
    <location>
        <begin position="137"/>
        <end position="236"/>
    </location>
</feature>
<gene>
    <name evidence="10" type="ORF">KZC51_17530</name>
</gene>
<dbReference type="Proteomes" id="UP001300096">
    <property type="component" value="Unassembled WGS sequence"/>
</dbReference>
<evidence type="ECO:0000313" key="11">
    <source>
        <dbReference type="Proteomes" id="UP001300096"/>
    </source>
</evidence>
<feature type="modified residue" description="4-aspartylphosphate" evidence="6">
    <location>
        <position position="59"/>
    </location>
</feature>
<feature type="domain" description="Response regulatory" evidence="8">
    <location>
        <begin position="10"/>
        <end position="124"/>
    </location>
</feature>
<evidence type="ECO:0000259" key="8">
    <source>
        <dbReference type="PROSITE" id="PS50110"/>
    </source>
</evidence>
<dbReference type="InterPro" id="IPR036388">
    <property type="entry name" value="WH-like_DNA-bd_sf"/>
</dbReference>
<dbReference type="PROSITE" id="PS50110">
    <property type="entry name" value="RESPONSE_REGULATORY"/>
    <property type="match status" value="1"/>
</dbReference>
<dbReference type="InterPro" id="IPR011006">
    <property type="entry name" value="CheY-like_superfamily"/>
</dbReference>
<dbReference type="Pfam" id="PF00486">
    <property type="entry name" value="Trans_reg_C"/>
    <property type="match status" value="1"/>
</dbReference>
<feature type="DNA-binding region" description="OmpR/PhoB-type" evidence="7">
    <location>
        <begin position="137"/>
        <end position="236"/>
    </location>
</feature>
<keyword evidence="2" id="KW-0902">Two-component regulatory system</keyword>
<dbReference type="PANTHER" id="PTHR48111:SF1">
    <property type="entry name" value="TWO-COMPONENT RESPONSE REGULATOR ORR33"/>
    <property type="match status" value="1"/>
</dbReference>
<accession>A0ABT0FIP5</accession>
<evidence type="ECO:0000256" key="5">
    <source>
        <dbReference type="ARBA" id="ARBA00023163"/>
    </source>
</evidence>
<evidence type="ECO:0000256" key="1">
    <source>
        <dbReference type="ARBA" id="ARBA00022553"/>
    </source>
</evidence>
<keyword evidence="4 7" id="KW-0238">DNA-binding</keyword>
<sequence>MIAERSDRPRILLVDDDEAITGALAAFLGRSGFDVRIAEDGRAGLAEVERDVPDLVVCDVVMPHVDGREFVRRIRNRQLWLPIILLTQVGESWERSAALDEGADDYLNKPFDPHELISRIRAVLRRSSQGAGSLRGAQRLRALDITLDRTARRVWRGDIELTLTPKALTLLEYLMLHPQEVHSRERLLSALWGFDFASSSRAVDHRIAELRRVLGDSAGEARLIETAQSMGYLFVPRVVSA</sequence>
<dbReference type="InterPro" id="IPR001789">
    <property type="entry name" value="Sig_transdc_resp-reg_receiver"/>
</dbReference>
<dbReference type="EMBL" id="JAHWXN010000002">
    <property type="protein sequence ID" value="MCK2037933.1"/>
    <property type="molecule type" value="Genomic_DNA"/>
</dbReference>
<dbReference type="CDD" id="cd00383">
    <property type="entry name" value="trans_reg_C"/>
    <property type="match status" value="1"/>
</dbReference>
<dbReference type="InterPro" id="IPR039420">
    <property type="entry name" value="WalR-like"/>
</dbReference>
<name>A0ABT0FIP5_9MICO</name>
<dbReference type="Gene3D" id="3.40.50.2300">
    <property type="match status" value="1"/>
</dbReference>
<dbReference type="RefSeq" id="WP_247631289.1">
    <property type="nucleotide sequence ID" value="NZ_JAHWXN010000002.1"/>
</dbReference>
<evidence type="ECO:0000256" key="7">
    <source>
        <dbReference type="PROSITE-ProRule" id="PRU01091"/>
    </source>
</evidence>
<evidence type="ECO:0000256" key="6">
    <source>
        <dbReference type="PROSITE-ProRule" id="PRU00169"/>
    </source>
</evidence>
<evidence type="ECO:0000256" key="4">
    <source>
        <dbReference type="ARBA" id="ARBA00023125"/>
    </source>
</evidence>
<organism evidence="10 11">
    <name type="scientific">Microbacterium croceum</name>
    <dbReference type="NCBI Taxonomy" id="2851645"/>
    <lineage>
        <taxon>Bacteria</taxon>
        <taxon>Bacillati</taxon>
        <taxon>Actinomycetota</taxon>
        <taxon>Actinomycetes</taxon>
        <taxon>Micrococcales</taxon>
        <taxon>Microbacteriaceae</taxon>
        <taxon>Microbacterium</taxon>
    </lineage>
</organism>